<comment type="similarity">
    <text evidence="2">Belongs to the PP2C family.</text>
</comment>
<dbReference type="AlphaFoldDB" id="A0A8K0PAP7"/>
<keyword evidence="12" id="KW-1185">Reference proteome</keyword>
<dbReference type="EMBL" id="KZ309280">
    <property type="protein sequence ID" value="KAG8238083.1"/>
    <property type="molecule type" value="Genomic_DNA"/>
</dbReference>
<feature type="domain" description="PPM-type phosphatase" evidence="10">
    <location>
        <begin position="1"/>
        <end position="148"/>
    </location>
</feature>
<evidence type="ECO:0000256" key="2">
    <source>
        <dbReference type="ARBA" id="ARBA00006702"/>
    </source>
</evidence>
<reference evidence="11" key="2">
    <citation type="submission" date="2017-10" db="EMBL/GenBank/DDBJ databases">
        <title>Ladona fulva Genome sequencing and assembly.</title>
        <authorList>
            <person name="Murali S."/>
            <person name="Richards S."/>
            <person name="Bandaranaike D."/>
            <person name="Bellair M."/>
            <person name="Blankenburg K."/>
            <person name="Chao H."/>
            <person name="Dinh H."/>
            <person name="Doddapaneni H."/>
            <person name="Dugan-Rocha S."/>
            <person name="Elkadiri S."/>
            <person name="Gnanaolivu R."/>
            <person name="Hernandez B."/>
            <person name="Skinner E."/>
            <person name="Javaid M."/>
            <person name="Lee S."/>
            <person name="Li M."/>
            <person name="Ming W."/>
            <person name="Munidasa M."/>
            <person name="Muniz J."/>
            <person name="Nguyen L."/>
            <person name="Hughes D."/>
            <person name="Osuji N."/>
            <person name="Pu L.-L."/>
            <person name="Puazo M."/>
            <person name="Qu C."/>
            <person name="Quiroz J."/>
            <person name="Raj R."/>
            <person name="Weissenberger G."/>
            <person name="Xin Y."/>
            <person name="Zou X."/>
            <person name="Han Y."/>
            <person name="Worley K."/>
            <person name="Muzny D."/>
            <person name="Gibbs R."/>
        </authorList>
    </citation>
    <scope>NUCLEOTIDE SEQUENCE</scope>
    <source>
        <strain evidence="11">Sampled in the wild</strain>
    </source>
</reference>
<comment type="cofactor">
    <cofactor evidence="1">
        <name>Mn(2+)</name>
        <dbReference type="ChEBI" id="CHEBI:29035"/>
    </cofactor>
</comment>
<keyword evidence="5" id="KW-0378">Hydrolase</keyword>
<organism evidence="11 12">
    <name type="scientific">Ladona fulva</name>
    <name type="common">Scarce chaser dragonfly</name>
    <name type="synonym">Libellula fulva</name>
    <dbReference type="NCBI Taxonomy" id="123851"/>
    <lineage>
        <taxon>Eukaryota</taxon>
        <taxon>Metazoa</taxon>
        <taxon>Ecdysozoa</taxon>
        <taxon>Arthropoda</taxon>
        <taxon>Hexapoda</taxon>
        <taxon>Insecta</taxon>
        <taxon>Pterygota</taxon>
        <taxon>Palaeoptera</taxon>
        <taxon>Odonata</taxon>
        <taxon>Epiprocta</taxon>
        <taxon>Anisoptera</taxon>
        <taxon>Libelluloidea</taxon>
        <taxon>Libellulidae</taxon>
        <taxon>Ladona</taxon>
    </lineage>
</organism>
<dbReference type="SUPFAM" id="SSF81606">
    <property type="entry name" value="PP2C-like"/>
    <property type="match status" value="1"/>
</dbReference>
<evidence type="ECO:0000313" key="11">
    <source>
        <dbReference type="EMBL" id="KAG8238083.1"/>
    </source>
</evidence>
<dbReference type="PANTHER" id="PTHR13832:SF803">
    <property type="entry name" value="PROTEIN PHOSPHATASE 1G"/>
    <property type="match status" value="1"/>
</dbReference>
<evidence type="ECO:0000256" key="1">
    <source>
        <dbReference type="ARBA" id="ARBA00001936"/>
    </source>
</evidence>
<dbReference type="InterPro" id="IPR036457">
    <property type="entry name" value="PPM-type-like_dom_sf"/>
</dbReference>
<proteinExistence type="inferred from homology"/>
<feature type="compositionally biased region" description="Acidic residues" evidence="9">
    <location>
        <begin position="180"/>
        <end position="203"/>
    </location>
</feature>
<dbReference type="PROSITE" id="PS51746">
    <property type="entry name" value="PPM_2"/>
    <property type="match status" value="1"/>
</dbReference>
<evidence type="ECO:0000256" key="5">
    <source>
        <dbReference type="ARBA" id="ARBA00022801"/>
    </source>
</evidence>
<gene>
    <name evidence="11" type="ORF">J437_LFUL018101</name>
</gene>
<reference evidence="11" key="1">
    <citation type="submission" date="2013-04" db="EMBL/GenBank/DDBJ databases">
        <authorList>
            <person name="Qu J."/>
            <person name="Murali S.C."/>
            <person name="Bandaranaike D."/>
            <person name="Bellair M."/>
            <person name="Blankenburg K."/>
            <person name="Chao H."/>
            <person name="Dinh H."/>
            <person name="Doddapaneni H."/>
            <person name="Downs B."/>
            <person name="Dugan-Rocha S."/>
            <person name="Elkadiri S."/>
            <person name="Gnanaolivu R.D."/>
            <person name="Hernandez B."/>
            <person name="Javaid M."/>
            <person name="Jayaseelan J.C."/>
            <person name="Lee S."/>
            <person name="Li M."/>
            <person name="Ming W."/>
            <person name="Munidasa M."/>
            <person name="Muniz J."/>
            <person name="Nguyen L."/>
            <person name="Ongeri F."/>
            <person name="Osuji N."/>
            <person name="Pu L.-L."/>
            <person name="Puazo M."/>
            <person name="Qu C."/>
            <person name="Quiroz J."/>
            <person name="Raj R."/>
            <person name="Weissenberger G."/>
            <person name="Xin Y."/>
            <person name="Zou X."/>
            <person name="Han Y."/>
            <person name="Richards S."/>
            <person name="Worley K."/>
            <person name="Muzny D."/>
            <person name="Gibbs R."/>
        </authorList>
    </citation>
    <scope>NUCLEOTIDE SEQUENCE</scope>
    <source>
        <strain evidence="11">Sampled in the wild</strain>
    </source>
</reference>
<dbReference type="GO" id="GO:0046872">
    <property type="term" value="F:metal ion binding"/>
    <property type="evidence" value="ECO:0007669"/>
    <property type="project" value="UniProtKB-KW"/>
</dbReference>
<keyword evidence="6" id="KW-0460">Magnesium</keyword>
<dbReference type="Gene3D" id="3.60.40.10">
    <property type="entry name" value="PPM-type phosphatase domain"/>
    <property type="match status" value="1"/>
</dbReference>
<dbReference type="SMART" id="SM00332">
    <property type="entry name" value="PP2Cc"/>
    <property type="match status" value="1"/>
</dbReference>
<feature type="compositionally biased region" description="Basic and acidic residues" evidence="9">
    <location>
        <begin position="155"/>
        <end position="166"/>
    </location>
</feature>
<dbReference type="Pfam" id="PF00481">
    <property type="entry name" value="PP2C"/>
    <property type="match status" value="1"/>
</dbReference>
<dbReference type="GO" id="GO:0004722">
    <property type="term" value="F:protein serine/threonine phosphatase activity"/>
    <property type="evidence" value="ECO:0007669"/>
    <property type="project" value="UniProtKB-EC"/>
</dbReference>
<feature type="region of interest" description="Disordered" evidence="9">
    <location>
        <begin position="155"/>
        <end position="244"/>
    </location>
</feature>
<evidence type="ECO:0000256" key="9">
    <source>
        <dbReference type="SAM" id="MobiDB-lite"/>
    </source>
</evidence>
<name>A0A8K0PAP7_LADFU</name>
<evidence type="ECO:0000256" key="7">
    <source>
        <dbReference type="ARBA" id="ARBA00022912"/>
    </source>
</evidence>
<evidence type="ECO:0000256" key="3">
    <source>
        <dbReference type="ARBA" id="ARBA00013081"/>
    </source>
</evidence>
<keyword evidence="8" id="KW-0464">Manganese</keyword>
<evidence type="ECO:0000259" key="10">
    <source>
        <dbReference type="PROSITE" id="PS51746"/>
    </source>
</evidence>
<keyword evidence="4" id="KW-0479">Metal-binding</keyword>
<feature type="compositionally biased region" description="Basic and acidic residues" evidence="9">
    <location>
        <begin position="213"/>
        <end position="244"/>
    </location>
</feature>
<evidence type="ECO:0000256" key="8">
    <source>
        <dbReference type="ARBA" id="ARBA00023211"/>
    </source>
</evidence>
<evidence type="ECO:0000256" key="6">
    <source>
        <dbReference type="ARBA" id="ARBA00022842"/>
    </source>
</evidence>
<dbReference type="InterPro" id="IPR015655">
    <property type="entry name" value="PP2C"/>
</dbReference>
<keyword evidence="7" id="KW-0904">Protein phosphatase</keyword>
<dbReference type="Proteomes" id="UP000792457">
    <property type="component" value="Unassembled WGS sequence"/>
</dbReference>
<dbReference type="InterPro" id="IPR001932">
    <property type="entry name" value="PPM-type_phosphatase-like_dom"/>
</dbReference>
<dbReference type="OrthoDB" id="10264738at2759"/>
<protein>
    <recommendedName>
        <fullName evidence="3">protein-serine/threonine phosphatase</fullName>
        <ecNumber evidence="3">3.1.3.16</ecNumber>
    </recommendedName>
</protein>
<evidence type="ECO:0000256" key="4">
    <source>
        <dbReference type="ARBA" id="ARBA00022723"/>
    </source>
</evidence>
<evidence type="ECO:0000313" key="12">
    <source>
        <dbReference type="Proteomes" id="UP000792457"/>
    </source>
</evidence>
<comment type="caution">
    <text evidence="11">The sequence shown here is derived from an EMBL/GenBank/DDBJ whole genome shotgun (WGS) entry which is preliminary data.</text>
</comment>
<sequence length="244" mass="26538">MDSGCTAVVAVVDDKGTLYVANAGDSRCIISRKGVAMDMSVDHKPEDEEECKRIVQAGGDVTAEGRVNGGLNLSRALGEQCPNDALPDVRKIKLRRDEDEFMVLACDGIWNSMTSQDVVDFMFDHCLAPNTSGDGTGCDNMTAILVTFKPEMFKGRSEEGEAKEEGDIVVLTPPPSPELPEVEEEEESSSEEEEEDEEEEVEEEKVTGKGCKRGLESKESAVKSKKAKVEEEVKKAKEPAAETS</sequence>
<dbReference type="EC" id="3.1.3.16" evidence="3"/>
<accession>A0A8K0PAP7</accession>
<dbReference type="PANTHER" id="PTHR13832">
    <property type="entry name" value="PROTEIN PHOSPHATASE 2C"/>
    <property type="match status" value="1"/>
</dbReference>
<dbReference type="CDD" id="cd00143">
    <property type="entry name" value="PP2Cc"/>
    <property type="match status" value="1"/>
</dbReference>